<dbReference type="InterPro" id="IPR051395">
    <property type="entry name" value="Cytochrome_c_Peroxidase/MauG"/>
</dbReference>
<comment type="subcellular location">
    <subcellularLocation>
        <location evidence="1">Cell envelope</location>
    </subcellularLocation>
</comment>
<keyword evidence="6 7" id="KW-0408">Iron</keyword>
<evidence type="ECO:0000313" key="10">
    <source>
        <dbReference type="EMBL" id="MFD2602064.1"/>
    </source>
</evidence>
<evidence type="ECO:0000256" key="3">
    <source>
        <dbReference type="ARBA" id="ARBA00022723"/>
    </source>
</evidence>
<dbReference type="InterPro" id="IPR009056">
    <property type="entry name" value="Cyt_c-like_dom"/>
</dbReference>
<keyword evidence="5" id="KW-0560">Oxidoreductase</keyword>
<feature type="chain" id="PRO_5045773022" evidence="8">
    <location>
        <begin position="20"/>
        <end position="610"/>
    </location>
</feature>
<dbReference type="Proteomes" id="UP001597480">
    <property type="component" value="Unassembled WGS sequence"/>
</dbReference>
<sequence length="610" mass="67921">MFSKLKYYFIAAVMAGSVALSLSFTSESEYKEYPVAIAQFTADFKEAAMLLDKTAADFRAGKVSVDSLRNTLASTRISYKKIEFYLAYNYPEYANEHFNGAPLLHIEKSGTSPVVLAPEGLQVLDELVFSDEVTNEKAQVSALAKKLNNSYILLFDSMNTKTAGKENIFALRLQLVRIYALGLTGFDTPGSLNVIPEAKSSLEGMKTFVAESYSQEQVKAILDLFDGAISYLDKNDSFETLDRLEIFRKYIDPLYRRLGEIESGNPSQFLKQTAAWNPESKSIFGNDFLNPYFFTDLKAGEDSAELRKLGEALFYDTAISGDGKMNCASCHQPEKGFADGMPKSLSNVQGKTVLRNAPTLINAVYADRYFYDLRAFTLEQQAEHVIFNADEFNTAYSAILKKLAESPKYKTQFKEVYGKGEITREKFSKALASYVLSLRSFNSDFDKYIRGESDVLSQEVKNGFNLFMGKANCATCHFVPTFAGLVPPLYSENESEILGVLADPNAKQPKLDSDEGRWSNALLIEYAWIYEKSFKTNTVRNAGLTAPYFHNGAYGTLDEVIDFYNNGGGGGLGLNVSNQTLSPDPLNLTAKEKKELIAFINSLNDIPVKR</sequence>
<evidence type="ECO:0000256" key="8">
    <source>
        <dbReference type="SAM" id="SignalP"/>
    </source>
</evidence>
<keyword evidence="10" id="KW-0575">Peroxidase</keyword>
<feature type="domain" description="Cytochrome c" evidence="9">
    <location>
        <begin position="458"/>
        <end position="604"/>
    </location>
</feature>
<evidence type="ECO:0000256" key="5">
    <source>
        <dbReference type="ARBA" id="ARBA00023002"/>
    </source>
</evidence>
<organism evidence="10 11">
    <name type="scientific">Flavobacterium suzhouense</name>
    <dbReference type="NCBI Taxonomy" id="1529638"/>
    <lineage>
        <taxon>Bacteria</taxon>
        <taxon>Pseudomonadati</taxon>
        <taxon>Bacteroidota</taxon>
        <taxon>Flavobacteriia</taxon>
        <taxon>Flavobacteriales</taxon>
        <taxon>Flavobacteriaceae</taxon>
        <taxon>Flavobacterium</taxon>
    </lineage>
</organism>
<dbReference type="EMBL" id="JBHUMD010000008">
    <property type="protein sequence ID" value="MFD2602064.1"/>
    <property type="molecule type" value="Genomic_DNA"/>
</dbReference>
<dbReference type="PANTHER" id="PTHR30600:SF10">
    <property type="entry name" value="BLL6722 PROTEIN"/>
    <property type="match status" value="1"/>
</dbReference>
<dbReference type="PANTHER" id="PTHR30600">
    <property type="entry name" value="CYTOCHROME C PEROXIDASE-RELATED"/>
    <property type="match status" value="1"/>
</dbReference>
<feature type="signal peptide" evidence="8">
    <location>
        <begin position="1"/>
        <end position="19"/>
    </location>
</feature>
<accession>A0ABW5NSQ9</accession>
<evidence type="ECO:0000256" key="1">
    <source>
        <dbReference type="ARBA" id="ARBA00004196"/>
    </source>
</evidence>
<keyword evidence="2 7" id="KW-0349">Heme</keyword>
<feature type="domain" description="Cytochrome c" evidence="9">
    <location>
        <begin position="305"/>
        <end position="439"/>
    </location>
</feature>
<evidence type="ECO:0000259" key="9">
    <source>
        <dbReference type="PROSITE" id="PS51007"/>
    </source>
</evidence>
<keyword evidence="3 7" id="KW-0479">Metal-binding</keyword>
<name>A0ABW5NSQ9_9FLAO</name>
<keyword evidence="11" id="KW-1185">Reference proteome</keyword>
<evidence type="ECO:0000256" key="6">
    <source>
        <dbReference type="ARBA" id="ARBA00023004"/>
    </source>
</evidence>
<evidence type="ECO:0000256" key="7">
    <source>
        <dbReference type="PROSITE-ProRule" id="PRU00433"/>
    </source>
</evidence>
<dbReference type="Gene3D" id="1.10.760.10">
    <property type="entry name" value="Cytochrome c-like domain"/>
    <property type="match status" value="2"/>
</dbReference>
<evidence type="ECO:0000256" key="4">
    <source>
        <dbReference type="ARBA" id="ARBA00022729"/>
    </source>
</evidence>
<comment type="caution">
    <text evidence="10">The sequence shown here is derived from an EMBL/GenBank/DDBJ whole genome shotgun (WGS) entry which is preliminary data.</text>
</comment>
<evidence type="ECO:0000256" key="2">
    <source>
        <dbReference type="ARBA" id="ARBA00022617"/>
    </source>
</evidence>
<dbReference type="InterPro" id="IPR004852">
    <property type="entry name" value="Di-haem_cyt_c_peroxidsae"/>
</dbReference>
<dbReference type="PROSITE" id="PS51007">
    <property type="entry name" value="CYTC"/>
    <property type="match status" value="2"/>
</dbReference>
<dbReference type="Pfam" id="PF03150">
    <property type="entry name" value="CCP_MauG"/>
    <property type="match status" value="1"/>
</dbReference>
<gene>
    <name evidence="10" type="ORF">ACFSR3_08345</name>
</gene>
<dbReference type="RefSeq" id="WP_379820562.1">
    <property type="nucleotide sequence ID" value="NZ_JBHUMD010000008.1"/>
</dbReference>
<reference evidence="11" key="1">
    <citation type="journal article" date="2019" name="Int. J. Syst. Evol. Microbiol.">
        <title>The Global Catalogue of Microorganisms (GCM) 10K type strain sequencing project: providing services to taxonomists for standard genome sequencing and annotation.</title>
        <authorList>
            <consortium name="The Broad Institute Genomics Platform"/>
            <consortium name="The Broad Institute Genome Sequencing Center for Infectious Disease"/>
            <person name="Wu L."/>
            <person name="Ma J."/>
        </authorList>
    </citation>
    <scope>NUCLEOTIDE SEQUENCE [LARGE SCALE GENOMIC DNA]</scope>
    <source>
        <strain evidence="11">KCTC 42107</strain>
    </source>
</reference>
<dbReference type="SUPFAM" id="SSF46626">
    <property type="entry name" value="Cytochrome c"/>
    <property type="match status" value="2"/>
</dbReference>
<protein>
    <submittedName>
        <fullName evidence="10">Cytochrome-c peroxidase</fullName>
    </submittedName>
</protein>
<dbReference type="GO" id="GO:0004601">
    <property type="term" value="F:peroxidase activity"/>
    <property type="evidence" value="ECO:0007669"/>
    <property type="project" value="UniProtKB-KW"/>
</dbReference>
<keyword evidence="4 8" id="KW-0732">Signal</keyword>
<evidence type="ECO:0000313" key="11">
    <source>
        <dbReference type="Proteomes" id="UP001597480"/>
    </source>
</evidence>
<proteinExistence type="predicted"/>
<dbReference type="InterPro" id="IPR036909">
    <property type="entry name" value="Cyt_c-like_dom_sf"/>
</dbReference>